<keyword evidence="11 12" id="KW-1006">Bacterial flagellum protein export</keyword>
<feature type="transmembrane region" description="Helical" evidence="12">
    <location>
        <begin position="128"/>
        <end position="147"/>
    </location>
</feature>
<organism evidence="13 14">
    <name type="scientific">Burkholderia cenocepacia</name>
    <dbReference type="NCBI Taxonomy" id="95486"/>
    <lineage>
        <taxon>Bacteria</taxon>
        <taxon>Pseudomonadati</taxon>
        <taxon>Pseudomonadota</taxon>
        <taxon>Betaproteobacteria</taxon>
        <taxon>Burkholderiales</taxon>
        <taxon>Burkholderiaceae</taxon>
        <taxon>Burkholderia</taxon>
        <taxon>Burkholderia cepacia complex</taxon>
    </lineage>
</organism>
<keyword evidence="13" id="KW-0966">Cell projection</keyword>
<sequence>MTGASFSSCRMRTAAVSSTLATSRRRSPEMRSTLLRFLAVMLFALLGGAANWVHAASAAQAAAPLSALGVADFARTGAGMSEAVRIAVLLTVLSLLPAFVVSMTAFIRIAIVLSMIRHAFGMPETPPTPVLISLALFLTVFAMLPTLQTINHDALQPFIGGHLELSQALERSSGPLRDFMLRQVREDELKWMYEMSRQPLPATPADVSLLQLTPAFILNELRVSFQIGFVILLPFLLIDLVVSSVLLSLGMLMVPPATISLPLKVLMFVLVDGWGLILRGVLGSFK</sequence>
<evidence type="ECO:0000313" key="13">
    <source>
        <dbReference type="EMBL" id="MCW3713315.1"/>
    </source>
</evidence>
<comment type="caution">
    <text evidence="13">The sequence shown here is derived from an EMBL/GenBank/DDBJ whole genome shotgun (WGS) entry which is preliminary data.</text>
</comment>
<dbReference type="Pfam" id="PF00813">
    <property type="entry name" value="FliP"/>
    <property type="match status" value="1"/>
</dbReference>
<keyword evidence="3 12" id="KW-0813">Transport</keyword>
<keyword evidence="9 12" id="KW-0472">Membrane</keyword>
<protein>
    <recommendedName>
        <fullName evidence="2 12">Flagellar biosynthetic protein FliP</fullName>
    </recommendedName>
</protein>
<evidence type="ECO:0000256" key="3">
    <source>
        <dbReference type="ARBA" id="ARBA00022448"/>
    </source>
</evidence>
<dbReference type="PROSITE" id="PS01061">
    <property type="entry name" value="FLIP_2"/>
    <property type="match status" value="1"/>
</dbReference>
<comment type="subcellular location">
    <subcellularLocation>
        <location evidence="12">Cell membrane</location>
        <topology evidence="12">Multi-pass membrane protein</topology>
    </subcellularLocation>
    <subcellularLocation>
        <location evidence="12">Bacterial flagellum basal body</location>
    </subcellularLocation>
</comment>
<evidence type="ECO:0000256" key="9">
    <source>
        <dbReference type="ARBA" id="ARBA00023136"/>
    </source>
</evidence>
<dbReference type="AlphaFoldDB" id="A0ABD4UG61"/>
<evidence type="ECO:0000256" key="12">
    <source>
        <dbReference type="RuleBase" id="RU362069"/>
    </source>
</evidence>
<dbReference type="Proteomes" id="UP000191686">
    <property type="component" value="Unassembled WGS sequence"/>
</dbReference>
<comment type="function">
    <text evidence="12">Plays a role in the flagellum-specific transport system.</text>
</comment>
<feature type="transmembrane region" description="Helical" evidence="12">
    <location>
        <begin position="83"/>
        <end position="116"/>
    </location>
</feature>
<reference evidence="13 14" key="1">
    <citation type="journal article" date="2017" name="Front. Microbiol.">
        <title>Genomics reveals a unique clone of Burkholderia cenocepacia harbouring an actively excising novel genomic island.</title>
        <authorList>
            <person name="Patil P."/>
            <person name="Mali S."/>
            <person name="Midha S."/>
            <person name="Gautam V."/>
            <person name="Dash L."/>
            <person name="Kumar S."/>
            <person name="Shastri J."/>
            <person name="Singhal L."/>
            <person name="Patil P.B."/>
        </authorList>
    </citation>
    <scope>NUCLEOTIDE SEQUENCE [LARGE SCALE GENOMIC DNA]</scope>
    <source>
        <strain evidence="13 14">BC-19</strain>
    </source>
</reference>
<evidence type="ECO:0000256" key="2">
    <source>
        <dbReference type="ARBA" id="ARBA00021714"/>
    </source>
</evidence>
<dbReference type="PANTHER" id="PTHR30587:SF0">
    <property type="entry name" value="FLAGELLAR BIOSYNTHETIC PROTEIN FLIP"/>
    <property type="match status" value="1"/>
</dbReference>
<feature type="transmembrane region" description="Helical" evidence="12">
    <location>
        <begin position="261"/>
        <end position="282"/>
    </location>
</feature>
<dbReference type="GO" id="GO:0044781">
    <property type="term" value="P:bacterial-type flagellum organization"/>
    <property type="evidence" value="ECO:0007669"/>
    <property type="project" value="UniProtKB-UniRule"/>
</dbReference>
<dbReference type="GO" id="GO:0009425">
    <property type="term" value="C:bacterial-type flagellum basal body"/>
    <property type="evidence" value="ECO:0007669"/>
    <property type="project" value="UniProtKB-SubCell"/>
</dbReference>
<evidence type="ECO:0000256" key="10">
    <source>
        <dbReference type="ARBA" id="ARBA00023143"/>
    </source>
</evidence>
<keyword evidence="10" id="KW-0975">Bacterial flagellum</keyword>
<keyword evidence="4 12" id="KW-1003">Cell membrane</keyword>
<dbReference type="NCBIfam" id="NF009438">
    <property type="entry name" value="PRK12797.1"/>
    <property type="match status" value="1"/>
</dbReference>
<evidence type="ECO:0000256" key="11">
    <source>
        <dbReference type="ARBA" id="ARBA00023225"/>
    </source>
</evidence>
<gene>
    <name evidence="12 13" type="primary">fliP</name>
    <name evidence="13" type="ORF">UE95_018695</name>
</gene>
<dbReference type="GO" id="GO:0009306">
    <property type="term" value="P:protein secretion"/>
    <property type="evidence" value="ECO:0007669"/>
    <property type="project" value="UniProtKB-UniRule"/>
</dbReference>
<dbReference type="PANTHER" id="PTHR30587">
    <property type="entry name" value="FLAGELLAR BIOSYNTHETIC PROTEIN FLIP"/>
    <property type="match status" value="1"/>
</dbReference>
<evidence type="ECO:0000256" key="7">
    <source>
        <dbReference type="ARBA" id="ARBA00022927"/>
    </source>
</evidence>
<evidence type="ECO:0000313" key="14">
    <source>
        <dbReference type="Proteomes" id="UP000191686"/>
    </source>
</evidence>
<comment type="similarity">
    <text evidence="1 12">Belongs to the FliP/MopC/SpaP family.</text>
</comment>
<keyword evidence="7 12" id="KW-0653">Protein transport</keyword>
<keyword evidence="5 12" id="KW-0812">Transmembrane</keyword>
<accession>A0ABD4UG61</accession>
<dbReference type="RefSeq" id="WP_256870156.1">
    <property type="nucleotide sequence ID" value="NZ_JYMX02000014.1"/>
</dbReference>
<evidence type="ECO:0000256" key="5">
    <source>
        <dbReference type="ARBA" id="ARBA00022692"/>
    </source>
</evidence>
<dbReference type="GO" id="GO:0005886">
    <property type="term" value="C:plasma membrane"/>
    <property type="evidence" value="ECO:0007669"/>
    <property type="project" value="UniProtKB-SubCell"/>
</dbReference>
<keyword evidence="6 12" id="KW-1005">Bacterial flagellum biogenesis</keyword>
<keyword evidence="13" id="KW-0969">Cilium</keyword>
<dbReference type="NCBIfam" id="TIGR01103">
    <property type="entry name" value="fliP"/>
    <property type="match status" value="1"/>
</dbReference>
<keyword evidence="13" id="KW-0282">Flagellum</keyword>
<dbReference type="EMBL" id="JYMX02000014">
    <property type="protein sequence ID" value="MCW3713315.1"/>
    <property type="molecule type" value="Genomic_DNA"/>
</dbReference>
<reference evidence="13 14" key="2">
    <citation type="journal article" date="2017" name="Front. Microbiol.">
        <title>Genomics Reveals a Unique Clone of Burkholderia cenocepacia Harboring an Actively Excising Novel Genomic Island.</title>
        <authorList>
            <person name="Patil P.P."/>
            <person name="Mali S."/>
            <person name="Midha S."/>
            <person name="Gautam V."/>
            <person name="Dash L."/>
            <person name="Kumar S."/>
            <person name="Shastri J."/>
            <person name="Singhal L."/>
            <person name="Patil P.B."/>
        </authorList>
    </citation>
    <scope>NUCLEOTIDE SEQUENCE [LARGE SCALE GENOMIC DNA]</scope>
    <source>
        <strain evidence="13 14">BC-19</strain>
    </source>
</reference>
<dbReference type="InterPro" id="IPR005837">
    <property type="entry name" value="FliP"/>
</dbReference>
<proteinExistence type="inferred from homology"/>
<dbReference type="InterPro" id="IPR005838">
    <property type="entry name" value="T3SS_IM_P"/>
</dbReference>
<name>A0ABD4UG61_9BURK</name>
<evidence type="ECO:0000256" key="8">
    <source>
        <dbReference type="ARBA" id="ARBA00022989"/>
    </source>
</evidence>
<dbReference type="PRINTS" id="PR00951">
    <property type="entry name" value="FLGBIOSNFLIP"/>
</dbReference>
<evidence type="ECO:0000256" key="1">
    <source>
        <dbReference type="ARBA" id="ARBA00006257"/>
    </source>
</evidence>
<feature type="transmembrane region" description="Helical" evidence="12">
    <location>
        <begin position="227"/>
        <end position="249"/>
    </location>
</feature>
<evidence type="ECO:0000256" key="6">
    <source>
        <dbReference type="ARBA" id="ARBA00022795"/>
    </source>
</evidence>
<keyword evidence="8 12" id="KW-1133">Transmembrane helix</keyword>
<dbReference type="PRINTS" id="PR01302">
    <property type="entry name" value="TYPE3IMPPROT"/>
</dbReference>
<evidence type="ECO:0000256" key="4">
    <source>
        <dbReference type="ARBA" id="ARBA00022475"/>
    </source>
</evidence>